<proteinExistence type="inferred from homology"/>
<comment type="caution">
    <text evidence="8">The sequence shown here is derived from an EMBL/GenBank/DDBJ whole genome shotgun (WGS) entry which is preliminary data.</text>
</comment>
<dbReference type="InterPro" id="IPR058626">
    <property type="entry name" value="MdtA-like_b-barrel"/>
</dbReference>
<feature type="domain" description="Multidrug resistance protein MdtA-like barrel-sandwich hybrid" evidence="5">
    <location>
        <begin position="61"/>
        <end position="200"/>
    </location>
</feature>
<dbReference type="InterPro" id="IPR058625">
    <property type="entry name" value="MdtA-like_BSH"/>
</dbReference>
<dbReference type="GO" id="GO:0030313">
    <property type="term" value="C:cell envelope"/>
    <property type="evidence" value="ECO:0007669"/>
    <property type="project" value="UniProtKB-SubCell"/>
</dbReference>
<dbReference type="Pfam" id="PF25967">
    <property type="entry name" value="RND-MFP_C"/>
    <property type="match status" value="1"/>
</dbReference>
<dbReference type="Gene3D" id="2.40.50.100">
    <property type="match status" value="1"/>
</dbReference>
<dbReference type="GO" id="GO:0005886">
    <property type="term" value="C:plasma membrane"/>
    <property type="evidence" value="ECO:0007669"/>
    <property type="project" value="TreeGrafter"/>
</dbReference>
<dbReference type="Gene3D" id="1.10.287.470">
    <property type="entry name" value="Helix hairpin bin"/>
    <property type="match status" value="1"/>
</dbReference>
<dbReference type="Pfam" id="PF25876">
    <property type="entry name" value="HH_MFP_RND"/>
    <property type="match status" value="1"/>
</dbReference>
<dbReference type="GO" id="GO:0022857">
    <property type="term" value="F:transmembrane transporter activity"/>
    <property type="evidence" value="ECO:0007669"/>
    <property type="project" value="InterPro"/>
</dbReference>
<dbReference type="SUPFAM" id="SSF111369">
    <property type="entry name" value="HlyD-like secretion proteins"/>
    <property type="match status" value="1"/>
</dbReference>
<dbReference type="Pfam" id="PF25917">
    <property type="entry name" value="BSH_RND"/>
    <property type="match status" value="1"/>
</dbReference>
<keyword evidence="9" id="KW-1185">Reference proteome</keyword>
<evidence type="ECO:0000256" key="1">
    <source>
        <dbReference type="ARBA" id="ARBA00004196"/>
    </source>
</evidence>
<protein>
    <submittedName>
        <fullName evidence="8">Hemolysin D</fullName>
    </submittedName>
</protein>
<dbReference type="RefSeq" id="WP_189563075.1">
    <property type="nucleotide sequence ID" value="NZ_BMXF01000001.1"/>
</dbReference>
<dbReference type="Proteomes" id="UP000598271">
    <property type="component" value="Unassembled WGS sequence"/>
</dbReference>
<comment type="subcellular location">
    <subcellularLocation>
        <location evidence="1">Cell envelope</location>
    </subcellularLocation>
</comment>
<dbReference type="Gene3D" id="2.40.420.20">
    <property type="match status" value="1"/>
</dbReference>
<evidence type="ECO:0000259" key="6">
    <source>
        <dbReference type="Pfam" id="PF25944"/>
    </source>
</evidence>
<sequence>MKQLLTYFMTLLVLAGCTAESKEDSSKRSTRTTVQELPVLRLKEQTTDLQREYVGQINANRNVEIYARVKGYLEQIYVDEGEGVKKGQTLFRINDEEYKVESAKAKAMLQSAIAEAKAAELEVSRLKLLVDKKIISKIEWEVAEANLLAARAKIEQANAAQTNADIHLARTRIRAPFGGAINRIPYKPGSLIDEGTQLTTLSDTRNVYVYFKVSENEYLEFIKAQRDNIGGNGGVVRLELADGSLFPEKGQIQTMEGEFDESTGSIAFRAQFPNPGGLLKHGSSGNILLTNTVSDAILVPQKAVFEIQDKSYVYVVDSTNQVNMKSFVPKSRFDDYYVVRSGLKEGDRIVYEGIQSLKDGAKIKPKPASL</sequence>
<dbReference type="InterPro" id="IPR058627">
    <property type="entry name" value="MdtA-like_C"/>
</dbReference>
<feature type="domain" description="Multidrug resistance protein MdtA-like beta-barrel" evidence="6">
    <location>
        <begin position="207"/>
        <end position="284"/>
    </location>
</feature>
<gene>
    <name evidence="8" type="ORF">GCM10007390_08320</name>
</gene>
<dbReference type="PANTHER" id="PTHR30158:SF23">
    <property type="entry name" value="MULTIDRUG RESISTANCE PROTEIN MEXA"/>
    <property type="match status" value="1"/>
</dbReference>
<dbReference type="InterPro" id="IPR006143">
    <property type="entry name" value="RND_pump_MFP"/>
</dbReference>
<evidence type="ECO:0000313" key="8">
    <source>
        <dbReference type="EMBL" id="GHB57238.1"/>
    </source>
</evidence>
<dbReference type="EMBL" id="BMXF01000001">
    <property type="protein sequence ID" value="GHB57238.1"/>
    <property type="molecule type" value="Genomic_DNA"/>
</dbReference>
<evidence type="ECO:0000256" key="3">
    <source>
        <dbReference type="SAM" id="Coils"/>
    </source>
</evidence>
<feature type="domain" description="Multidrug resistance protein MdtA-like C-terminal permuted SH3" evidence="7">
    <location>
        <begin position="295"/>
        <end position="355"/>
    </location>
</feature>
<evidence type="ECO:0000256" key="2">
    <source>
        <dbReference type="ARBA" id="ARBA00009477"/>
    </source>
</evidence>
<reference evidence="8 9" key="1">
    <citation type="journal article" date="2014" name="Int. J. Syst. Evol. Microbiol.">
        <title>Complete genome sequence of Corynebacterium casei LMG S-19264T (=DSM 44701T), isolated from a smear-ripened cheese.</title>
        <authorList>
            <consortium name="US DOE Joint Genome Institute (JGI-PGF)"/>
            <person name="Walter F."/>
            <person name="Albersmeier A."/>
            <person name="Kalinowski J."/>
            <person name="Ruckert C."/>
        </authorList>
    </citation>
    <scope>NUCLEOTIDE SEQUENCE [LARGE SCALE GENOMIC DNA]</scope>
    <source>
        <strain evidence="8 9">KCTC 12866</strain>
    </source>
</reference>
<accession>A0A8J3D1W4</accession>
<comment type="similarity">
    <text evidence="2">Belongs to the membrane fusion protein (MFP) (TC 8.A.1) family.</text>
</comment>
<dbReference type="Gene3D" id="2.40.30.170">
    <property type="match status" value="1"/>
</dbReference>
<dbReference type="AlphaFoldDB" id="A0A8J3D1W4"/>
<keyword evidence="3" id="KW-0175">Coiled coil</keyword>
<dbReference type="PROSITE" id="PS51257">
    <property type="entry name" value="PROKAR_LIPOPROTEIN"/>
    <property type="match status" value="1"/>
</dbReference>
<name>A0A8J3D1W4_9BACT</name>
<dbReference type="Pfam" id="PF25944">
    <property type="entry name" value="Beta-barrel_RND"/>
    <property type="match status" value="1"/>
</dbReference>
<dbReference type="GO" id="GO:0046677">
    <property type="term" value="P:response to antibiotic"/>
    <property type="evidence" value="ECO:0007669"/>
    <property type="project" value="TreeGrafter"/>
</dbReference>
<evidence type="ECO:0000313" key="9">
    <source>
        <dbReference type="Proteomes" id="UP000598271"/>
    </source>
</evidence>
<dbReference type="NCBIfam" id="TIGR01730">
    <property type="entry name" value="RND_mfp"/>
    <property type="match status" value="1"/>
</dbReference>
<feature type="domain" description="Multidrug resistance protein MdtA-like alpha-helical hairpin" evidence="4">
    <location>
        <begin position="103"/>
        <end position="170"/>
    </location>
</feature>
<organism evidence="8 9">
    <name type="scientific">Persicitalea jodogahamensis</name>
    <dbReference type="NCBI Taxonomy" id="402147"/>
    <lineage>
        <taxon>Bacteria</taxon>
        <taxon>Pseudomonadati</taxon>
        <taxon>Bacteroidota</taxon>
        <taxon>Cytophagia</taxon>
        <taxon>Cytophagales</taxon>
        <taxon>Spirosomataceae</taxon>
        <taxon>Persicitalea</taxon>
    </lineage>
</organism>
<evidence type="ECO:0000259" key="5">
    <source>
        <dbReference type="Pfam" id="PF25917"/>
    </source>
</evidence>
<dbReference type="InterPro" id="IPR058624">
    <property type="entry name" value="MdtA-like_HH"/>
</dbReference>
<dbReference type="PANTHER" id="PTHR30158">
    <property type="entry name" value="ACRA/E-RELATED COMPONENT OF DRUG EFFLUX TRANSPORTER"/>
    <property type="match status" value="1"/>
</dbReference>
<evidence type="ECO:0000259" key="7">
    <source>
        <dbReference type="Pfam" id="PF25967"/>
    </source>
</evidence>
<evidence type="ECO:0000259" key="4">
    <source>
        <dbReference type="Pfam" id="PF25876"/>
    </source>
</evidence>
<feature type="coiled-coil region" evidence="3">
    <location>
        <begin position="102"/>
        <end position="129"/>
    </location>
</feature>